<dbReference type="Gene3D" id="3.90.550.10">
    <property type="entry name" value="Spore Coat Polysaccharide Biosynthesis Protein SpsA, Chain A"/>
    <property type="match status" value="1"/>
</dbReference>
<name>A0AA48GLE5_9BACT</name>
<feature type="domain" description="Nucleotidyl transferase" evidence="1">
    <location>
        <begin position="6"/>
        <end position="225"/>
    </location>
</feature>
<gene>
    <name evidence="2" type="ORF">METESE_01790</name>
</gene>
<organism evidence="2 3">
    <name type="scientific">Mesoterricola sediminis</name>
    <dbReference type="NCBI Taxonomy" id="2927980"/>
    <lineage>
        <taxon>Bacteria</taxon>
        <taxon>Pseudomonadati</taxon>
        <taxon>Acidobacteriota</taxon>
        <taxon>Holophagae</taxon>
        <taxon>Holophagales</taxon>
        <taxon>Holophagaceae</taxon>
        <taxon>Mesoterricola</taxon>
    </lineage>
</organism>
<dbReference type="InterPro" id="IPR046981">
    <property type="entry name" value="G1P_cyt_trans"/>
</dbReference>
<keyword evidence="2" id="KW-0548">Nucleotidyltransferase</keyword>
<dbReference type="PANTHER" id="PTHR47183">
    <property type="entry name" value="GLUCOSE-1-PHOSPHATE CYTIDYLYLTRANSFERASE-RELATED"/>
    <property type="match status" value="1"/>
</dbReference>
<dbReference type="GO" id="GO:0047343">
    <property type="term" value="F:glucose-1-phosphate cytidylyltransferase activity"/>
    <property type="evidence" value="ECO:0007669"/>
    <property type="project" value="InterPro"/>
</dbReference>
<evidence type="ECO:0000313" key="2">
    <source>
        <dbReference type="EMBL" id="BDU75221.1"/>
    </source>
</evidence>
<dbReference type="Pfam" id="PF00483">
    <property type="entry name" value="NTP_transferase"/>
    <property type="match status" value="1"/>
</dbReference>
<reference evidence="2" key="1">
    <citation type="journal article" date="2023" name="Int. J. Syst. Evol. Microbiol.">
        <title>Mesoterricola silvestris gen. nov., sp. nov., Mesoterricola sediminis sp. nov., Geothrix oryzae sp. nov., Geothrix edaphica sp. nov., Geothrix rubra sp. nov., and Geothrix limicola sp. nov., six novel members of Acidobacteriota isolated from soils.</title>
        <authorList>
            <person name="Itoh H."/>
            <person name="Sugisawa Y."/>
            <person name="Mise K."/>
            <person name="Xu Z."/>
            <person name="Kuniyasu M."/>
            <person name="Ushijima N."/>
            <person name="Kawano K."/>
            <person name="Kobayashi E."/>
            <person name="Shiratori Y."/>
            <person name="Masuda Y."/>
            <person name="Senoo K."/>
        </authorList>
    </citation>
    <scope>NUCLEOTIDE SEQUENCE</scope>
    <source>
        <strain evidence="2">W786</strain>
    </source>
</reference>
<dbReference type="Proteomes" id="UP001228113">
    <property type="component" value="Chromosome"/>
</dbReference>
<evidence type="ECO:0000313" key="3">
    <source>
        <dbReference type="Proteomes" id="UP001228113"/>
    </source>
</evidence>
<dbReference type="InterPro" id="IPR013446">
    <property type="entry name" value="G1P_cyt_trans-like"/>
</dbReference>
<dbReference type="NCBIfam" id="TIGR02623">
    <property type="entry name" value="G1P_cyt_trans"/>
    <property type="match status" value="1"/>
</dbReference>
<dbReference type="InterPro" id="IPR005835">
    <property type="entry name" value="NTP_transferase_dom"/>
</dbReference>
<accession>A0AA48GLE5</accession>
<keyword evidence="2" id="KW-0808">Transferase</keyword>
<dbReference type="GO" id="GO:0009243">
    <property type="term" value="P:O antigen biosynthetic process"/>
    <property type="evidence" value="ECO:0007669"/>
    <property type="project" value="InterPro"/>
</dbReference>
<dbReference type="KEGG" id="msea:METESE_01790"/>
<sequence length="261" mass="29452">MTQPIKTVILAGGLGTRLAEETGVRPKPMVEIGGQPILWHIMNIYAHYGCMEFLVALGYKGELIKQYFLDFRTRTSHLYLDLASGETRFHGSVPPPWKVHLIETGAQTMTGGRILRMREHIGDDPLFMVTYGDGVADVDLGRLLAFHRAHGKLATVTAVRPPARFGDIRLQDGRVMGFAEKPQVGEGWINGGFFVLDRRVLDYIDGDATIWEREPMERLVAEGQLMAYCHEGFWQPMDTIRERTVLEGLWASGNAPWKIWD</sequence>
<protein>
    <submittedName>
        <fullName evidence="2">Glucose-1-phosphate cytidylyltransferase</fullName>
    </submittedName>
</protein>
<dbReference type="CDD" id="cd02524">
    <property type="entry name" value="G1P_cytidylyltransferase"/>
    <property type="match status" value="1"/>
</dbReference>
<dbReference type="InterPro" id="IPR029044">
    <property type="entry name" value="Nucleotide-diphossugar_trans"/>
</dbReference>
<dbReference type="EMBL" id="AP027081">
    <property type="protein sequence ID" value="BDU75221.1"/>
    <property type="molecule type" value="Genomic_DNA"/>
</dbReference>
<proteinExistence type="predicted"/>
<dbReference type="PANTHER" id="PTHR47183:SF1">
    <property type="entry name" value="GLUCOSE-1-PHOSPHATE CYTIDYLYLTRANSFERASE"/>
    <property type="match status" value="1"/>
</dbReference>
<dbReference type="SUPFAM" id="SSF53448">
    <property type="entry name" value="Nucleotide-diphospho-sugar transferases"/>
    <property type="match status" value="1"/>
</dbReference>
<keyword evidence="3" id="KW-1185">Reference proteome</keyword>
<dbReference type="AlphaFoldDB" id="A0AA48GLE5"/>
<evidence type="ECO:0000259" key="1">
    <source>
        <dbReference type="Pfam" id="PF00483"/>
    </source>
</evidence>